<evidence type="ECO:0000256" key="1">
    <source>
        <dbReference type="SAM" id="SignalP"/>
    </source>
</evidence>
<reference evidence="2" key="1">
    <citation type="submission" date="2021-04" db="EMBL/GenBank/DDBJ databases">
        <title>Genome based classification of Actinospica acidithermotolerans sp. nov., an actinobacterium isolated from an Indonesian hot spring.</title>
        <authorList>
            <person name="Kusuma A.B."/>
            <person name="Putra K.E."/>
            <person name="Nafisah S."/>
            <person name="Loh J."/>
            <person name="Nouioui I."/>
            <person name="Goodfellow M."/>
        </authorList>
    </citation>
    <scope>NUCLEOTIDE SEQUENCE</scope>
    <source>
        <strain evidence="2">DSM 45618</strain>
    </source>
</reference>
<keyword evidence="1" id="KW-0732">Signal</keyword>
<dbReference type="EMBL" id="JAGSXH010000001">
    <property type="protein sequence ID" value="MBS2961406.1"/>
    <property type="molecule type" value="Genomic_DNA"/>
</dbReference>
<dbReference type="RefSeq" id="WP_211463084.1">
    <property type="nucleotide sequence ID" value="NZ_JAGSXH010000001.1"/>
</dbReference>
<name>A0A8J7WFW4_9ACTN</name>
<evidence type="ECO:0000313" key="2">
    <source>
        <dbReference type="EMBL" id="MBS2961406.1"/>
    </source>
</evidence>
<feature type="chain" id="PRO_5035163288" evidence="1">
    <location>
        <begin position="28"/>
        <end position="236"/>
    </location>
</feature>
<organism evidence="2 3">
    <name type="scientific">Actinocrinis puniceicyclus</name>
    <dbReference type="NCBI Taxonomy" id="977794"/>
    <lineage>
        <taxon>Bacteria</taxon>
        <taxon>Bacillati</taxon>
        <taxon>Actinomycetota</taxon>
        <taxon>Actinomycetes</taxon>
        <taxon>Catenulisporales</taxon>
        <taxon>Actinospicaceae</taxon>
        <taxon>Actinocrinis</taxon>
    </lineage>
</organism>
<evidence type="ECO:0000313" key="3">
    <source>
        <dbReference type="Proteomes" id="UP000677913"/>
    </source>
</evidence>
<gene>
    <name evidence="2" type="ORF">KGA66_00010</name>
</gene>
<dbReference type="AlphaFoldDB" id="A0A8J7WFW4"/>
<dbReference type="Proteomes" id="UP000677913">
    <property type="component" value="Unassembled WGS sequence"/>
</dbReference>
<sequence>MKTLTRLGVATTATAVLAAGIALPAQAQSTPAPAARSGLGLDAVKALATARIDGRLETLRALQLAVTNAAHLTSADRSALGSLLTSDVSGLTALRGKVAAESAVAAVRADETVMVDQYRVYMLVVPKVHLTDAFDIEAAAVSALRKVHDKLAERVAKQPGGATAAEQAQLADLQTRVQNAEQAESGKTATLLAIQPGADATAIRGAITPLVDAAKSARKDLKQARDDAKKVRAELK</sequence>
<protein>
    <submittedName>
        <fullName evidence="2">Uncharacterized protein</fullName>
    </submittedName>
</protein>
<feature type="signal peptide" evidence="1">
    <location>
        <begin position="1"/>
        <end position="27"/>
    </location>
</feature>
<proteinExistence type="predicted"/>
<comment type="caution">
    <text evidence="2">The sequence shown here is derived from an EMBL/GenBank/DDBJ whole genome shotgun (WGS) entry which is preliminary data.</text>
</comment>
<keyword evidence="3" id="KW-1185">Reference proteome</keyword>
<accession>A0A8J7WFW4</accession>